<evidence type="ECO:0000256" key="7">
    <source>
        <dbReference type="ARBA" id="ARBA00022741"/>
    </source>
</evidence>
<dbReference type="InterPro" id="IPR023298">
    <property type="entry name" value="ATPase_P-typ_TM_dom_sf"/>
</dbReference>
<dbReference type="InterPro" id="IPR023214">
    <property type="entry name" value="HAD_sf"/>
</dbReference>
<dbReference type="InterPro" id="IPR008250">
    <property type="entry name" value="ATPase_P-typ_transduc_dom_A_sf"/>
</dbReference>
<reference evidence="18 19" key="1">
    <citation type="submission" date="2017-08" db="EMBL/GenBank/DDBJ databases">
        <title>Acidophilic green algal genome provides insights into adaptation to an acidic environment.</title>
        <authorList>
            <person name="Hirooka S."/>
            <person name="Hirose Y."/>
            <person name="Kanesaki Y."/>
            <person name="Higuchi S."/>
            <person name="Fujiwara T."/>
            <person name="Onuma R."/>
            <person name="Era A."/>
            <person name="Ohbayashi R."/>
            <person name="Uzuka A."/>
            <person name="Nozaki H."/>
            <person name="Yoshikawa H."/>
            <person name="Miyagishima S.Y."/>
        </authorList>
    </citation>
    <scope>NUCLEOTIDE SEQUENCE [LARGE SCALE GENOMIC DNA]</scope>
    <source>
        <strain evidence="18 19">NIES-2499</strain>
    </source>
</reference>
<dbReference type="PROSITE" id="PS00154">
    <property type="entry name" value="ATPASE_E1_E2"/>
    <property type="match status" value="1"/>
</dbReference>
<dbReference type="SUPFAM" id="SSF56784">
    <property type="entry name" value="HAD-like"/>
    <property type="match status" value="1"/>
</dbReference>
<dbReference type="InterPro" id="IPR018303">
    <property type="entry name" value="ATPase_P-typ_P_site"/>
</dbReference>
<dbReference type="PRINTS" id="PR00119">
    <property type="entry name" value="CATATPASE"/>
</dbReference>
<dbReference type="SFLD" id="SFLDF00027">
    <property type="entry name" value="p-type_atpase"/>
    <property type="match status" value="1"/>
</dbReference>
<evidence type="ECO:0000256" key="12">
    <source>
        <dbReference type="ARBA" id="ARBA00022989"/>
    </source>
</evidence>
<feature type="domain" description="Cation-transporting P-type ATPase N-terminal" evidence="17">
    <location>
        <begin position="53"/>
        <end position="125"/>
    </location>
</feature>
<dbReference type="GO" id="GO:0005886">
    <property type="term" value="C:plasma membrane"/>
    <property type="evidence" value="ECO:0007669"/>
    <property type="project" value="TreeGrafter"/>
</dbReference>
<sequence>MTRRASASSKKDAHGFTLATLEEKLALRSFYSLDPDELSDFNERKDTDLLHHKFGGLEALSHELSTSIRYGLQSSFVENSRGYFGANVSKSRPPKNFFVLVWETIQDPVIILLIAAATVSTIMGLAIPEQRANNGWIEGAAIWVAVFVVVGVGAGNDWQKDRQFQKLHKQRDEINIKVMRDGHQMLVLNTHIVVGDIVLLDTGDKVVADCLVVESFGLVVDESSLTGEAEPIKKDSVHDPWIRSGTQVTEGSGRVLVLAVGEKSEWGKTIRLLDEAGDEQTPLQKTLEVVATAIGKVGAGVAVCCFLALTIKWMIINHGFPLSQINNNGPIQFFLYGITIVVVAVPEGLPLAVTISLAYSMRKMMKDNNFVRVLSACETMGGATAICSDKTGTLTENRMKVVEGWFAGRLVKRTPQLEDVPPSLRSSLVENLVRNNKAYIAEAGSGSMTLTGNRTECALLLLAKKWGVNFQVMRDQLDGRLHRMFGFSSVKKMSSCVILTDNGYKVYNKGAAEWVLDRCVSVYNGDGELVPMTSARRADLLQVVEDMASRGLRCICVAESDLPLHDPARPPDYFDNVDQVDSRLTALAILGIKDPVRPEVPAAVATCQRAGIIVRMVTGDNIHTARHIATECGILYEGDHLCMEGPEFRAMNRRDLIFMLPNIRVLARSSPADKLELVRLLKEQGEVVAVTGDGTNDAPALKESDVGLAMGIAGTEVAKEAADIIILDDNFSSIVKTVLWGRAVFNNIRKFLQFQLTVNFVALVTAFVGAVAGGHEPLNVLQLLWVNIIMDSMGALALATEDPAPELLNDKPHGRDEPLITRCMWKHILVQGLYQLFWMMVCLYALPSMVGRYHIRSPQEFYAQECLNVLQPLSHSNTTEQLHCNWMNSCGLPFGNSSSLSCQLFSSYWQGHGGLVPDNDIQLAICHSANTTCEDYTSFLSSQRWMSSAQEKDEAREAMQSLSFLFNAFIMMQVANEINSRRINDELTIFNGIHHSPIFMSVMVITLGFQALIMCTPFGVFFKVVPLTWTEWLITTAIGFGSIPVSLLTRVASNIIYHRRYRLIPSNMQLVSIQS</sequence>
<dbReference type="Gene3D" id="1.20.1110.10">
    <property type="entry name" value="Calcium-transporting ATPase, transmembrane domain"/>
    <property type="match status" value="2"/>
</dbReference>
<dbReference type="GO" id="GO:0016887">
    <property type="term" value="F:ATP hydrolysis activity"/>
    <property type="evidence" value="ECO:0007669"/>
    <property type="project" value="InterPro"/>
</dbReference>
<dbReference type="PRINTS" id="PR00120">
    <property type="entry name" value="HATPASE"/>
</dbReference>
<dbReference type="SMART" id="SM00831">
    <property type="entry name" value="Cation_ATPase_N"/>
    <property type="match status" value="1"/>
</dbReference>
<keyword evidence="12" id="KW-1133">Transmembrane helix</keyword>
<dbReference type="GO" id="GO:0046872">
    <property type="term" value="F:metal ion binding"/>
    <property type="evidence" value="ECO:0007669"/>
    <property type="project" value="UniProtKB-KW"/>
</dbReference>
<dbReference type="AlphaFoldDB" id="A0A250WT05"/>
<dbReference type="SFLD" id="SFLDG00002">
    <property type="entry name" value="C1.7:_P-type_atpase_like"/>
    <property type="match status" value="1"/>
</dbReference>
<dbReference type="STRING" id="1157962.A0A250WT05"/>
<dbReference type="SFLD" id="SFLDS00003">
    <property type="entry name" value="Haloacid_Dehalogenase"/>
    <property type="match status" value="1"/>
</dbReference>
<dbReference type="OrthoDB" id="3352408at2759"/>
<dbReference type="SUPFAM" id="SSF81653">
    <property type="entry name" value="Calcium ATPase, transduction domain A"/>
    <property type="match status" value="1"/>
</dbReference>
<comment type="caution">
    <text evidence="18">The sequence shown here is derived from an EMBL/GenBank/DDBJ whole genome shotgun (WGS) entry which is preliminary data.</text>
</comment>
<evidence type="ECO:0000256" key="1">
    <source>
        <dbReference type="ARBA" id="ARBA00004127"/>
    </source>
</evidence>
<keyword evidence="9 16" id="KW-0067">ATP-binding</keyword>
<evidence type="ECO:0000256" key="5">
    <source>
        <dbReference type="ARBA" id="ARBA00022692"/>
    </source>
</evidence>
<evidence type="ECO:0000256" key="15">
    <source>
        <dbReference type="ARBA" id="ARBA00048694"/>
    </source>
</evidence>
<organism evidence="18 19">
    <name type="scientific">Chlamydomonas eustigma</name>
    <dbReference type="NCBI Taxonomy" id="1157962"/>
    <lineage>
        <taxon>Eukaryota</taxon>
        <taxon>Viridiplantae</taxon>
        <taxon>Chlorophyta</taxon>
        <taxon>core chlorophytes</taxon>
        <taxon>Chlorophyceae</taxon>
        <taxon>CS clade</taxon>
        <taxon>Chlamydomonadales</taxon>
        <taxon>Chlamydomonadaceae</taxon>
        <taxon>Chlamydomonas</taxon>
    </lineage>
</organism>
<comment type="catalytic activity">
    <reaction evidence="15 16">
        <text>Ca(2+)(in) + ATP + H2O = Ca(2+)(out) + ADP + phosphate + H(+)</text>
        <dbReference type="Rhea" id="RHEA:18105"/>
        <dbReference type="ChEBI" id="CHEBI:15377"/>
        <dbReference type="ChEBI" id="CHEBI:15378"/>
        <dbReference type="ChEBI" id="CHEBI:29108"/>
        <dbReference type="ChEBI" id="CHEBI:30616"/>
        <dbReference type="ChEBI" id="CHEBI:43474"/>
        <dbReference type="ChEBI" id="CHEBI:456216"/>
        <dbReference type="EC" id="7.2.2.10"/>
    </reaction>
</comment>
<dbReference type="FunFam" id="3.40.50.1000:FF:000018">
    <property type="entry name" value="Calcium-transporting ATPase"/>
    <property type="match status" value="1"/>
</dbReference>
<evidence type="ECO:0000256" key="10">
    <source>
        <dbReference type="ARBA" id="ARBA00022842"/>
    </source>
</evidence>
<keyword evidence="6" id="KW-0479">Metal-binding</keyword>
<name>A0A250WT05_9CHLO</name>
<keyword evidence="10" id="KW-0460">Magnesium</keyword>
<evidence type="ECO:0000256" key="2">
    <source>
        <dbReference type="ARBA" id="ARBA00006124"/>
    </source>
</evidence>
<keyword evidence="3 16" id="KW-0813">Transport</keyword>
<dbReference type="SUPFAM" id="SSF81660">
    <property type="entry name" value="Metal cation-transporting ATPase, ATP-binding domain N"/>
    <property type="match status" value="1"/>
</dbReference>
<keyword evidence="8 16" id="KW-0106">Calcium</keyword>
<evidence type="ECO:0000256" key="11">
    <source>
        <dbReference type="ARBA" id="ARBA00022967"/>
    </source>
</evidence>
<evidence type="ECO:0000313" key="18">
    <source>
        <dbReference type="EMBL" id="GAX73955.1"/>
    </source>
</evidence>
<comment type="subcellular location">
    <subcellularLocation>
        <location evidence="1">Endomembrane system</location>
        <topology evidence="1">Multi-pass membrane protein</topology>
    </subcellularLocation>
    <subcellularLocation>
        <location evidence="16">Membrane</location>
        <topology evidence="16">Multi-pass membrane protein</topology>
    </subcellularLocation>
</comment>
<dbReference type="InterPro" id="IPR006068">
    <property type="entry name" value="ATPase_P-typ_cation-transptr_C"/>
</dbReference>
<accession>A0A250WT05</accession>
<dbReference type="Pfam" id="PF00690">
    <property type="entry name" value="Cation_ATPase_N"/>
    <property type="match status" value="1"/>
</dbReference>
<dbReference type="PANTHER" id="PTHR24093:SF369">
    <property type="entry name" value="CALCIUM-TRANSPORTING ATPASE"/>
    <property type="match status" value="1"/>
</dbReference>
<dbReference type="InterPro" id="IPR036412">
    <property type="entry name" value="HAD-like_sf"/>
</dbReference>
<dbReference type="InterPro" id="IPR001757">
    <property type="entry name" value="P_typ_ATPase"/>
</dbReference>
<evidence type="ECO:0000256" key="9">
    <source>
        <dbReference type="ARBA" id="ARBA00022840"/>
    </source>
</evidence>
<keyword evidence="5" id="KW-0812">Transmembrane</keyword>
<comment type="function">
    <text evidence="16">Catalyzes the hydrolysis of ATP coupled with the transport of calcium.</text>
</comment>
<evidence type="ECO:0000256" key="8">
    <source>
        <dbReference type="ARBA" id="ARBA00022837"/>
    </source>
</evidence>
<dbReference type="EC" id="7.2.2.10" evidence="16"/>
<dbReference type="EMBL" id="BEGY01000005">
    <property type="protein sequence ID" value="GAX73955.1"/>
    <property type="molecule type" value="Genomic_DNA"/>
</dbReference>
<comment type="similarity">
    <text evidence="2 16">Belongs to the cation transport ATPase (P-type) (TC 3.A.3) family. Type IIB subfamily.</text>
</comment>
<evidence type="ECO:0000256" key="4">
    <source>
        <dbReference type="ARBA" id="ARBA00022568"/>
    </source>
</evidence>
<dbReference type="PANTHER" id="PTHR24093">
    <property type="entry name" value="CATION TRANSPORTING ATPASE"/>
    <property type="match status" value="1"/>
</dbReference>
<evidence type="ECO:0000256" key="3">
    <source>
        <dbReference type="ARBA" id="ARBA00022448"/>
    </source>
</evidence>
<dbReference type="FunFam" id="3.40.50.1000:FF:000001">
    <property type="entry name" value="Phospholipid-transporting ATPase IC"/>
    <property type="match status" value="1"/>
</dbReference>
<keyword evidence="13 16" id="KW-0406">Ion transport</keyword>
<evidence type="ECO:0000256" key="14">
    <source>
        <dbReference type="ARBA" id="ARBA00023136"/>
    </source>
</evidence>
<dbReference type="NCBIfam" id="TIGR01494">
    <property type="entry name" value="ATPase_P-type"/>
    <property type="match status" value="2"/>
</dbReference>
<dbReference type="GO" id="GO:0005524">
    <property type="term" value="F:ATP binding"/>
    <property type="evidence" value="ECO:0007669"/>
    <property type="project" value="UniProtKB-KW"/>
</dbReference>
<protein>
    <recommendedName>
        <fullName evidence="16">Calcium-transporting ATPase</fullName>
        <ecNumber evidence="16">7.2.2.10</ecNumber>
    </recommendedName>
</protein>
<proteinExistence type="inferred from homology"/>
<dbReference type="GO" id="GO:0005388">
    <property type="term" value="F:P-type calcium transporter activity"/>
    <property type="evidence" value="ECO:0007669"/>
    <property type="project" value="UniProtKB-EC"/>
</dbReference>
<dbReference type="Gene3D" id="3.40.50.1000">
    <property type="entry name" value="HAD superfamily/HAD-like"/>
    <property type="match status" value="1"/>
</dbReference>
<dbReference type="NCBIfam" id="TIGR01517">
    <property type="entry name" value="ATPase-IIB_Ca"/>
    <property type="match status" value="1"/>
</dbReference>
<evidence type="ECO:0000259" key="17">
    <source>
        <dbReference type="SMART" id="SM00831"/>
    </source>
</evidence>
<dbReference type="Pfam" id="PF08282">
    <property type="entry name" value="Hydrolase_3"/>
    <property type="match status" value="1"/>
</dbReference>
<dbReference type="Gene3D" id="2.70.150.10">
    <property type="entry name" value="Calcium-transporting ATPase, cytoplasmic transduction domain A"/>
    <property type="match status" value="1"/>
</dbReference>
<dbReference type="Pfam" id="PF13246">
    <property type="entry name" value="Cation_ATPase"/>
    <property type="match status" value="1"/>
</dbReference>
<evidence type="ECO:0000313" key="19">
    <source>
        <dbReference type="Proteomes" id="UP000232323"/>
    </source>
</evidence>
<dbReference type="CDD" id="cd02081">
    <property type="entry name" value="P-type_ATPase_Ca_PMCA-like"/>
    <property type="match status" value="1"/>
</dbReference>
<dbReference type="Pfam" id="PF00122">
    <property type="entry name" value="E1-E2_ATPase"/>
    <property type="match status" value="1"/>
</dbReference>
<keyword evidence="14" id="KW-0472">Membrane</keyword>
<dbReference type="Proteomes" id="UP000232323">
    <property type="component" value="Unassembled WGS sequence"/>
</dbReference>
<keyword evidence="4 16" id="KW-0109">Calcium transport</keyword>
<gene>
    <name evidence="18" type="ORF">CEUSTIGMA_g1405.t1</name>
</gene>
<dbReference type="InterPro" id="IPR044492">
    <property type="entry name" value="P_typ_ATPase_HD_dom"/>
</dbReference>
<dbReference type="FunFam" id="2.70.150.10:FF:000029">
    <property type="entry name" value="Calcium-transporting ATPase"/>
    <property type="match status" value="1"/>
</dbReference>
<dbReference type="SUPFAM" id="SSF81665">
    <property type="entry name" value="Calcium ATPase, transmembrane domain M"/>
    <property type="match status" value="1"/>
</dbReference>
<dbReference type="GO" id="GO:0012505">
    <property type="term" value="C:endomembrane system"/>
    <property type="evidence" value="ECO:0007669"/>
    <property type="project" value="UniProtKB-SubCell"/>
</dbReference>
<evidence type="ECO:0000256" key="6">
    <source>
        <dbReference type="ARBA" id="ARBA00022723"/>
    </source>
</evidence>
<keyword evidence="11" id="KW-1278">Translocase</keyword>
<evidence type="ECO:0000256" key="16">
    <source>
        <dbReference type="RuleBase" id="RU361146"/>
    </source>
</evidence>
<keyword evidence="7 16" id="KW-0547">Nucleotide-binding</keyword>
<dbReference type="InterPro" id="IPR059000">
    <property type="entry name" value="ATPase_P-type_domA"/>
</dbReference>
<keyword evidence="19" id="KW-1185">Reference proteome</keyword>
<evidence type="ECO:0000256" key="13">
    <source>
        <dbReference type="ARBA" id="ARBA00023065"/>
    </source>
</evidence>
<dbReference type="Gene3D" id="3.40.1110.10">
    <property type="entry name" value="Calcium-transporting ATPase, cytoplasmic domain N"/>
    <property type="match status" value="1"/>
</dbReference>
<dbReference type="InterPro" id="IPR023299">
    <property type="entry name" value="ATPase_P-typ_cyto_dom_N"/>
</dbReference>
<dbReference type="InterPro" id="IPR004014">
    <property type="entry name" value="ATPase_P-typ_cation-transptr_N"/>
</dbReference>
<dbReference type="InterPro" id="IPR006408">
    <property type="entry name" value="P-type_ATPase_IIB"/>
</dbReference>
<dbReference type="Pfam" id="PF00689">
    <property type="entry name" value="Cation_ATPase_C"/>
    <property type="match status" value="1"/>
</dbReference>